<dbReference type="Pfam" id="PF20153">
    <property type="entry name" value="DUF6535"/>
    <property type="match status" value="1"/>
</dbReference>
<dbReference type="EMBL" id="KV419401">
    <property type="protein sequence ID" value="KZS95595.1"/>
    <property type="molecule type" value="Genomic_DNA"/>
</dbReference>
<feature type="region of interest" description="Disordered" evidence="1">
    <location>
        <begin position="1"/>
        <end position="26"/>
    </location>
</feature>
<feature type="compositionally biased region" description="Low complexity" evidence="1">
    <location>
        <begin position="7"/>
        <end position="26"/>
    </location>
</feature>
<keyword evidence="5" id="KW-1185">Reference proteome</keyword>
<name>A0A164X3D3_9AGAM</name>
<dbReference type="STRING" id="1314777.A0A164X3D3"/>
<keyword evidence="2" id="KW-0472">Membrane</keyword>
<feature type="compositionally biased region" description="Low complexity" evidence="1">
    <location>
        <begin position="658"/>
        <end position="668"/>
    </location>
</feature>
<organism evidence="4 5">
    <name type="scientific">Sistotremastrum niveocremeum HHB9708</name>
    <dbReference type="NCBI Taxonomy" id="1314777"/>
    <lineage>
        <taxon>Eukaryota</taxon>
        <taxon>Fungi</taxon>
        <taxon>Dikarya</taxon>
        <taxon>Basidiomycota</taxon>
        <taxon>Agaricomycotina</taxon>
        <taxon>Agaricomycetes</taxon>
        <taxon>Sistotremastrales</taxon>
        <taxon>Sistotremastraceae</taxon>
        <taxon>Sertulicium</taxon>
        <taxon>Sertulicium niveocremeum</taxon>
    </lineage>
</organism>
<feature type="domain" description="DUF6535" evidence="3">
    <location>
        <begin position="81"/>
        <end position="236"/>
    </location>
</feature>
<feature type="region of interest" description="Disordered" evidence="1">
    <location>
        <begin position="647"/>
        <end position="700"/>
    </location>
</feature>
<feature type="transmembrane region" description="Helical" evidence="2">
    <location>
        <begin position="156"/>
        <end position="175"/>
    </location>
</feature>
<reference evidence="4 5" key="1">
    <citation type="journal article" date="2016" name="Mol. Biol. Evol.">
        <title>Comparative Genomics of Early-Diverging Mushroom-Forming Fungi Provides Insights into the Origins of Lignocellulose Decay Capabilities.</title>
        <authorList>
            <person name="Nagy L.G."/>
            <person name="Riley R."/>
            <person name="Tritt A."/>
            <person name="Adam C."/>
            <person name="Daum C."/>
            <person name="Floudas D."/>
            <person name="Sun H."/>
            <person name="Yadav J.S."/>
            <person name="Pangilinan J."/>
            <person name="Larsson K.H."/>
            <person name="Matsuura K."/>
            <person name="Barry K."/>
            <person name="Labutti K."/>
            <person name="Kuo R."/>
            <person name="Ohm R.A."/>
            <person name="Bhattacharya S.S."/>
            <person name="Shirouzu T."/>
            <person name="Yoshinaga Y."/>
            <person name="Martin F.M."/>
            <person name="Grigoriev I.V."/>
            <person name="Hibbett D.S."/>
        </authorList>
    </citation>
    <scope>NUCLEOTIDE SEQUENCE [LARGE SCALE GENOMIC DNA]</scope>
    <source>
        <strain evidence="4 5">HHB9708</strain>
    </source>
</reference>
<proteinExistence type="predicted"/>
<protein>
    <recommendedName>
        <fullName evidence="3">DUF6535 domain-containing protein</fullName>
    </recommendedName>
</protein>
<gene>
    <name evidence="4" type="ORF">SISNIDRAFT_483821</name>
</gene>
<feature type="transmembrane region" description="Helical" evidence="2">
    <location>
        <begin position="253"/>
        <end position="275"/>
    </location>
</feature>
<evidence type="ECO:0000313" key="4">
    <source>
        <dbReference type="EMBL" id="KZS95595.1"/>
    </source>
</evidence>
<feature type="transmembrane region" description="Helical" evidence="2">
    <location>
        <begin position="211"/>
        <end position="233"/>
    </location>
</feature>
<dbReference type="AlphaFoldDB" id="A0A164X3D3"/>
<accession>A0A164X3D3</accession>
<evidence type="ECO:0000259" key="3">
    <source>
        <dbReference type="Pfam" id="PF20153"/>
    </source>
</evidence>
<evidence type="ECO:0000313" key="5">
    <source>
        <dbReference type="Proteomes" id="UP000076722"/>
    </source>
</evidence>
<dbReference type="InterPro" id="IPR045338">
    <property type="entry name" value="DUF6535"/>
</dbReference>
<evidence type="ECO:0000256" key="1">
    <source>
        <dbReference type="SAM" id="MobiDB-lite"/>
    </source>
</evidence>
<sequence>MSTPLDSASSPPMSQPAAPTSTATAQDAFDTPRFNRLLALMEKQERRGIQCLRATSHTITFIIDDLPYDEEEDPIDSEQLWSGVYEIASAKMKEEAEEWKGLMDVSLVFIAIFLTVLTAFLVPAAQALSPSPSDTQSNSTSPLPPLPPRSDQNVCAFYYLSLIMAMCNAVLCVLGRRWVGRLLSRPNGKTHRERTMRHEARKKLAYSWIKPLVAVLYWSLLLSIGLFVSGLLYQLRNLSNSFDQPASILETTWGLGILLAALIVATVAATTVHALRFESSPFEGVLSKILVGILHRFGERWKLIKNWRVGVEWESERDAFKTSMELIAEANDPKLLDRVAPSFSYFAWICYDEGSIETLARAHDRLVASDTSTRVRETVGAQISRFANLCRRYPWLVEDRPRNKINEIDQFIRTRGPFPSCFPGWATIVSFRENNEDLLEIGSLPAHECVAQLLCTYDQNGALGDRVGIFEAAVDHCDRLVFVGDEEDVLQILSNVDPLSFARSFMRAPETVAFDDHSFFLPFLVRERQTEILLHMNEFLKDPPSNLNHVHVSAILCAVLSPDSPLPLHIDISPIIAFVTHHPHGRFWTKISASLVLYLAECEISELSDPNVAFAFLCHCIDINSFVLETSDDTRSRAQSILNTHFLPNITPLPPSRSPSTSPSSPQPAHLAPSSEDLNDSQPHGSFRRRRSSASVIHIG</sequence>
<keyword evidence="2" id="KW-1133">Transmembrane helix</keyword>
<keyword evidence="2" id="KW-0812">Transmembrane</keyword>
<evidence type="ECO:0000256" key="2">
    <source>
        <dbReference type="SAM" id="Phobius"/>
    </source>
</evidence>
<feature type="transmembrane region" description="Helical" evidence="2">
    <location>
        <begin position="101"/>
        <end position="122"/>
    </location>
</feature>
<dbReference type="Proteomes" id="UP000076722">
    <property type="component" value="Unassembled WGS sequence"/>
</dbReference>